<evidence type="ECO:0000313" key="2">
    <source>
        <dbReference type="Proteomes" id="UP000767238"/>
    </source>
</evidence>
<feature type="non-terminal residue" evidence="1">
    <location>
        <position position="187"/>
    </location>
</feature>
<dbReference type="AlphaFoldDB" id="A0A9P8K2B8"/>
<comment type="caution">
    <text evidence="1">The sequence shown here is derived from an EMBL/GenBank/DDBJ whole genome shotgun (WGS) entry which is preliminary data.</text>
</comment>
<reference evidence="1" key="1">
    <citation type="journal article" date="2021" name="J Fungi (Basel)">
        <title>Virulence traits and population genomics of the black yeast Aureobasidium melanogenum.</title>
        <authorList>
            <person name="Cernosa A."/>
            <person name="Sun X."/>
            <person name="Gostincar C."/>
            <person name="Fang C."/>
            <person name="Gunde-Cimerman N."/>
            <person name="Song Z."/>
        </authorList>
    </citation>
    <scope>NUCLEOTIDE SEQUENCE</scope>
    <source>
        <strain evidence="1">EXF-8016</strain>
    </source>
</reference>
<name>A0A9P8K2B8_AURME</name>
<organism evidence="1 2">
    <name type="scientific">Aureobasidium melanogenum</name>
    <name type="common">Aureobasidium pullulans var. melanogenum</name>
    <dbReference type="NCBI Taxonomy" id="46634"/>
    <lineage>
        <taxon>Eukaryota</taxon>
        <taxon>Fungi</taxon>
        <taxon>Dikarya</taxon>
        <taxon>Ascomycota</taxon>
        <taxon>Pezizomycotina</taxon>
        <taxon>Dothideomycetes</taxon>
        <taxon>Dothideomycetidae</taxon>
        <taxon>Dothideales</taxon>
        <taxon>Saccotheciaceae</taxon>
        <taxon>Aureobasidium</taxon>
    </lineage>
</organism>
<protein>
    <submittedName>
        <fullName evidence="1">Uncharacterized protein</fullName>
    </submittedName>
</protein>
<gene>
    <name evidence="1" type="ORF">KCV03_g9974</name>
</gene>
<dbReference type="Proteomes" id="UP000767238">
    <property type="component" value="Unassembled WGS sequence"/>
</dbReference>
<accession>A0A9P8K2B8</accession>
<proteinExistence type="predicted"/>
<sequence length="187" mass="22001">MGLDQEQPQAERYLLQKADWKAVRETITQTLANSPFSATNMEEMQQYIQHTTEDALEQHYPKAKPSAYAKRWWIPDLTALRRNYTWTRNRARTRRRQGNWDMNLEVATKMARHDLHHAIKTQKKQHWTEFLDDAKNIWEATRYLDPSTGSSFERIASIKGQDGELTQDKPNMAKELLASFFPQPPEP</sequence>
<dbReference type="EMBL" id="JAHFYH010000161">
    <property type="protein sequence ID" value="KAH0210589.1"/>
    <property type="molecule type" value="Genomic_DNA"/>
</dbReference>
<evidence type="ECO:0000313" key="1">
    <source>
        <dbReference type="EMBL" id="KAH0210589.1"/>
    </source>
</evidence>
<reference evidence="1" key="2">
    <citation type="submission" date="2021-08" db="EMBL/GenBank/DDBJ databases">
        <authorList>
            <person name="Gostincar C."/>
            <person name="Sun X."/>
            <person name="Song Z."/>
            <person name="Gunde-Cimerman N."/>
        </authorList>
    </citation>
    <scope>NUCLEOTIDE SEQUENCE</scope>
    <source>
        <strain evidence="1">EXF-8016</strain>
    </source>
</reference>